<dbReference type="GO" id="GO:0003677">
    <property type="term" value="F:DNA binding"/>
    <property type="evidence" value="ECO:0007669"/>
    <property type="project" value="InterPro"/>
</dbReference>
<dbReference type="InterPro" id="IPR002492">
    <property type="entry name" value="Transposase_Tc1-like"/>
</dbReference>
<dbReference type="EMBL" id="CAJOBP010000572">
    <property type="protein sequence ID" value="CAF4195549.1"/>
    <property type="molecule type" value="Genomic_DNA"/>
</dbReference>
<dbReference type="InterPro" id="IPR009057">
    <property type="entry name" value="Homeodomain-like_sf"/>
</dbReference>
<sequence>MGRKAFDIVKKSNILLRDTRISQHEISRRLNISQHWVRQTTSKFNQICKLATKPGAERHSKLMKRQKRVIKLQQLRNDTFSLTDLARHAQANLNITISGRTVSRILREFDLTSYVAKRKPQTIYEQRRLVVLFDGQLNSAKYVHILENNLTVVFGKFPVQQSNKIWHQQDNARPHVSAKALKYFNKKHVKLISWLQLKILILI</sequence>
<dbReference type="GO" id="GO:0015074">
    <property type="term" value="P:DNA integration"/>
    <property type="evidence" value="ECO:0007669"/>
    <property type="project" value="InterPro"/>
</dbReference>
<gene>
    <name evidence="2" type="ORF">UJA718_LOCUS6214</name>
</gene>
<evidence type="ECO:0000313" key="3">
    <source>
        <dbReference type="Proteomes" id="UP000663873"/>
    </source>
</evidence>
<name>A0A820BQJ5_9BILA</name>
<organism evidence="2 3">
    <name type="scientific">Rotaria socialis</name>
    <dbReference type="NCBI Taxonomy" id="392032"/>
    <lineage>
        <taxon>Eukaryota</taxon>
        <taxon>Metazoa</taxon>
        <taxon>Spiralia</taxon>
        <taxon>Gnathifera</taxon>
        <taxon>Rotifera</taxon>
        <taxon>Eurotatoria</taxon>
        <taxon>Bdelloidea</taxon>
        <taxon>Philodinida</taxon>
        <taxon>Philodinidae</taxon>
        <taxon>Rotaria</taxon>
    </lineage>
</organism>
<dbReference type="Proteomes" id="UP000663873">
    <property type="component" value="Unassembled WGS sequence"/>
</dbReference>
<feature type="domain" description="Transposase Tc1-like" evidence="1">
    <location>
        <begin position="75"/>
        <end position="121"/>
    </location>
</feature>
<dbReference type="AlphaFoldDB" id="A0A820BQJ5"/>
<dbReference type="Gene3D" id="3.30.420.10">
    <property type="entry name" value="Ribonuclease H-like superfamily/Ribonuclease H"/>
    <property type="match status" value="1"/>
</dbReference>
<accession>A0A820BQJ5</accession>
<evidence type="ECO:0000313" key="2">
    <source>
        <dbReference type="EMBL" id="CAF4195549.1"/>
    </source>
</evidence>
<keyword evidence="3" id="KW-1185">Reference proteome</keyword>
<evidence type="ECO:0000259" key="1">
    <source>
        <dbReference type="Pfam" id="PF01498"/>
    </source>
</evidence>
<reference evidence="2" key="1">
    <citation type="submission" date="2021-02" db="EMBL/GenBank/DDBJ databases">
        <authorList>
            <person name="Nowell W R."/>
        </authorList>
    </citation>
    <scope>NUCLEOTIDE SEQUENCE</scope>
</reference>
<dbReference type="SUPFAM" id="SSF46689">
    <property type="entry name" value="Homeodomain-like"/>
    <property type="match status" value="1"/>
</dbReference>
<comment type="caution">
    <text evidence="2">The sequence shown here is derived from an EMBL/GenBank/DDBJ whole genome shotgun (WGS) entry which is preliminary data.</text>
</comment>
<dbReference type="InterPro" id="IPR036397">
    <property type="entry name" value="RNaseH_sf"/>
</dbReference>
<dbReference type="Pfam" id="PF01498">
    <property type="entry name" value="HTH_Tnp_Tc3_2"/>
    <property type="match status" value="1"/>
</dbReference>
<protein>
    <recommendedName>
        <fullName evidence="1">Transposase Tc1-like domain-containing protein</fullName>
    </recommendedName>
</protein>
<dbReference type="GO" id="GO:0006313">
    <property type="term" value="P:DNA transposition"/>
    <property type="evidence" value="ECO:0007669"/>
    <property type="project" value="InterPro"/>
</dbReference>
<proteinExistence type="predicted"/>